<proteinExistence type="predicted"/>
<evidence type="ECO:0000259" key="2">
    <source>
        <dbReference type="Pfam" id="PF12158"/>
    </source>
</evidence>
<dbReference type="Proteomes" id="UP001242045">
    <property type="component" value="Unassembled WGS sequence"/>
</dbReference>
<evidence type="ECO:0000313" key="3">
    <source>
        <dbReference type="EMBL" id="MDP9891041.1"/>
    </source>
</evidence>
<organism evidence="3 4">
    <name type="scientific">Variovorax boronicumulans</name>
    <dbReference type="NCBI Taxonomy" id="436515"/>
    <lineage>
        <taxon>Bacteria</taxon>
        <taxon>Pseudomonadati</taxon>
        <taxon>Pseudomonadota</taxon>
        <taxon>Betaproteobacteria</taxon>
        <taxon>Burkholderiales</taxon>
        <taxon>Comamonadaceae</taxon>
        <taxon>Variovorax</taxon>
    </lineage>
</organism>
<accession>A0AAW8CTQ7</accession>
<dbReference type="InterPro" id="IPR021994">
    <property type="entry name" value="DUF3592"/>
</dbReference>
<evidence type="ECO:0000256" key="1">
    <source>
        <dbReference type="SAM" id="Phobius"/>
    </source>
</evidence>
<keyword evidence="1" id="KW-0812">Transmembrane</keyword>
<feature type="transmembrane region" description="Helical" evidence="1">
    <location>
        <begin position="7"/>
        <end position="26"/>
    </location>
</feature>
<feature type="domain" description="DUF3592" evidence="2">
    <location>
        <begin position="40"/>
        <end position="111"/>
    </location>
</feature>
<evidence type="ECO:0000313" key="4">
    <source>
        <dbReference type="Proteomes" id="UP001242045"/>
    </source>
</evidence>
<dbReference type="EMBL" id="JAUSRD010000001">
    <property type="protein sequence ID" value="MDP9891041.1"/>
    <property type="molecule type" value="Genomic_DNA"/>
</dbReference>
<reference evidence="3" key="1">
    <citation type="submission" date="2023-07" db="EMBL/GenBank/DDBJ databases">
        <title>Sorghum-associated microbial communities from plants grown in Nebraska, USA.</title>
        <authorList>
            <person name="Schachtman D."/>
        </authorList>
    </citation>
    <scope>NUCLEOTIDE SEQUENCE</scope>
    <source>
        <strain evidence="3">DS3754</strain>
    </source>
</reference>
<gene>
    <name evidence="3" type="ORF">J2W31_000137</name>
</gene>
<feature type="transmembrane region" description="Helical" evidence="1">
    <location>
        <begin position="113"/>
        <end position="138"/>
    </location>
</feature>
<dbReference type="Pfam" id="PF12158">
    <property type="entry name" value="DUF3592"/>
    <property type="match status" value="1"/>
</dbReference>
<protein>
    <recommendedName>
        <fullName evidence="2">DUF3592 domain-containing protein</fullName>
    </recommendedName>
</protein>
<dbReference type="RefSeq" id="WP_307683489.1">
    <property type="nucleotide sequence ID" value="NZ_JAUSRD010000001.1"/>
</dbReference>
<name>A0AAW8CTQ7_9BURK</name>
<keyword evidence="1" id="KW-1133">Transmembrane helix</keyword>
<dbReference type="AlphaFoldDB" id="A0AAW8CTQ7"/>
<comment type="caution">
    <text evidence="3">The sequence shown here is derived from an EMBL/GenBank/DDBJ whole genome shotgun (WGS) entry which is preliminary data.</text>
</comment>
<sequence length="150" mass="16295">MNSARIVKFVFGLVGVLMLVGAGLLYQNTTKFIASASRAQGEVMDLLRVESSRRNSSDTWRPLVHFKLPSGEIVEFTPSSSSSPPAYDKGEVVGVFFDPADPKDARLDGFFDLWGGAAIVGGLGVVFLAFAIGMHFLLSDEASARRRRPR</sequence>
<keyword evidence="1" id="KW-0472">Membrane</keyword>